<dbReference type="RefSeq" id="WP_114280432.1">
    <property type="nucleotide sequence ID" value="NZ_QPJY01000008.1"/>
</dbReference>
<evidence type="ECO:0000256" key="1">
    <source>
        <dbReference type="SAM" id="SignalP"/>
    </source>
</evidence>
<dbReference type="OrthoDB" id="9808681at2"/>
<dbReference type="Gene3D" id="1.10.530.10">
    <property type="match status" value="1"/>
</dbReference>
<feature type="domain" description="Transglycosylase SLT" evidence="2">
    <location>
        <begin position="33"/>
        <end position="143"/>
    </location>
</feature>
<comment type="caution">
    <text evidence="3">The sequence shown here is derived from an EMBL/GenBank/DDBJ whole genome shotgun (WGS) entry which is preliminary data.</text>
</comment>
<name>A0A369C4N9_9GAMM</name>
<evidence type="ECO:0000259" key="2">
    <source>
        <dbReference type="Pfam" id="PF01464"/>
    </source>
</evidence>
<proteinExistence type="predicted"/>
<keyword evidence="4" id="KW-1185">Reference proteome</keyword>
<feature type="chain" id="PRO_5016801751" evidence="1">
    <location>
        <begin position="28"/>
        <end position="169"/>
    </location>
</feature>
<dbReference type="InterPro" id="IPR023346">
    <property type="entry name" value="Lysozyme-like_dom_sf"/>
</dbReference>
<evidence type="ECO:0000313" key="3">
    <source>
        <dbReference type="EMBL" id="RCX28008.1"/>
    </source>
</evidence>
<protein>
    <submittedName>
        <fullName evidence="3">Transglycosylase-like protein with SLT domain</fullName>
    </submittedName>
</protein>
<dbReference type="SUPFAM" id="SSF53955">
    <property type="entry name" value="Lysozyme-like"/>
    <property type="match status" value="1"/>
</dbReference>
<feature type="signal peptide" evidence="1">
    <location>
        <begin position="1"/>
        <end position="27"/>
    </location>
</feature>
<dbReference type="AlphaFoldDB" id="A0A369C4N9"/>
<accession>A0A369C4N9</accession>
<keyword evidence="1" id="KW-0732">Signal</keyword>
<evidence type="ECO:0000313" key="4">
    <source>
        <dbReference type="Proteomes" id="UP000252707"/>
    </source>
</evidence>
<organism evidence="3 4">
    <name type="scientific">Thioalbus denitrificans</name>
    <dbReference type="NCBI Taxonomy" id="547122"/>
    <lineage>
        <taxon>Bacteria</taxon>
        <taxon>Pseudomonadati</taxon>
        <taxon>Pseudomonadota</taxon>
        <taxon>Gammaproteobacteria</taxon>
        <taxon>Chromatiales</taxon>
        <taxon>Ectothiorhodospiraceae</taxon>
        <taxon>Thioalbus</taxon>
    </lineage>
</organism>
<gene>
    <name evidence="3" type="ORF">DFQ59_10836</name>
</gene>
<dbReference type="InterPro" id="IPR008258">
    <property type="entry name" value="Transglycosylase_SLT_dom_1"/>
</dbReference>
<dbReference type="Proteomes" id="UP000252707">
    <property type="component" value="Unassembled WGS sequence"/>
</dbReference>
<dbReference type="EMBL" id="QPJY01000008">
    <property type="protein sequence ID" value="RCX28008.1"/>
    <property type="molecule type" value="Genomic_DNA"/>
</dbReference>
<dbReference type="Pfam" id="PF01464">
    <property type="entry name" value="SLT"/>
    <property type="match status" value="1"/>
</dbReference>
<sequence>MDGRYKSHRHTCLLFLLVWLLPGAAGATALDGCFEAAAARYDLSPKLLRAIARAESAMDHAAQAVNRDGSRDIGLMQVNSWWLPRLSGYGITEASLWDPCTNIQVGAWILAGNVARYGYTWEAVGAYNAGTGTSETTQNRRVNYARRIYEHLDCDAGGLRCGAGDPSPR</sequence>
<reference evidence="3 4" key="1">
    <citation type="submission" date="2018-07" db="EMBL/GenBank/DDBJ databases">
        <title>Genomic Encyclopedia of Type Strains, Phase IV (KMG-IV): sequencing the most valuable type-strain genomes for metagenomic binning, comparative biology and taxonomic classification.</title>
        <authorList>
            <person name="Goeker M."/>
        </authorList>
    </citation>
    <scope>NUCLEOTIDE SEQUENCE [LARGE SCALE GENOMIC DNA]</scope>
    <source>
        <strain evidence="3 4">DSM 26407</strain>
    </source>
</reference>
<dbReference type="CDD" id="cd13400">
    <property type="entry name" value="LT_IagB-like"/>
    <property type="match status" value="1"/>
</dbReference>